<dbReference type="Proteomes" id="UP000612456">
    <property type="component" value="Unassembled WGS sequence"/>
</dbReference>
<keyword evidence="1" id="KW-0732">Signal</keyword>
<reference evidence="2" key="2">
    <citation type="submission" date="2020-09" db="EMBL/GenBank/DDBJ databases">
        <authorList>
            <person name="Sun Q."/>
            <person name="Zhou Y."/>
        </authorList>
    </citation>
    <scope>NUCLEOTIDE SEQUENCE</scope>
    <source>
        <strain evidence="2">CGMCC 1.15178</strain>
    </source>
</reference>
<accession>A0A916YXS0</accession>
<comment type="caution">
    <text evidence="2">The sequence shown here is derived from an EMBL/GenBank/DDBJ whole genome shotgun (WGS) entry which is preliminary data.</text>
</comment>
<keyword evidence="3" id="KW-1185">Reference proteome</keyword>
<gene>
    <name evidence="2" type="ORF">GCM10010911_25480</name>
</gene>
<evidence type="ECO:0000313" key="3">
    <source>
        <dbReference type="Proteomes" id="UP000612456"/>
    </source>
</evidence>
<evidence type="ECO:0000256" key="1">
    <source>
        <dbReference type="SAM" id="SignalP"/>
    </source>
</evidence>
<dbReference type="RefSeq" id="WP_188992341.1">
    <property type="nucleotide sequence ID" value="NZ_BMHP01000002.1"/>
</dbReference>
<protein>
    <submittedName>
        <fullName evidence="2">Uncharacterized protein</fullName>
    </submittedName>
</protein>
<reference evidence="2" key="1">
    <citation type="journal article" date="2014" name="Int. J. Syst. Evol. Microbiol.">
        <title>Complete genome sequence of Corynebacterium casei LMG S-19264T (=DSM 44701T), isolated from a smear-ripened cheese.</title>
        <authorList>
            <consortium name="US DOE Joint Genome Institute (JGI-PGF)"/>
            <person name="Walter F."/>
            <person name="Albersmeier A."/>
            <person name="Kalinowski J."/>
            <person name="Ruckert C."/>
        </authorList>
    </citation>
    <scope>NUCLEOTIDE SEQUENCE</scope>
    <source>
        <strain evidence="2">CGMCC 1.15178</strain>
    </source>
</reference>
<feature type="chain" id="PRO_5037732586" evidence="1">
    <location>
        <begin position="28"/>
        <end position="315"/>
    </location>
</feature>
<sequence>MTFFTKSSKTLTLAALAALVLASQASAAPANSGSAPEPVAKLVAVQESGSAAKVFEDFQKMLKKTGQLPAAFNYLKAHIKKVSPYQASLMVLYLENAIKKEQPAMDKRFFADAIQTAIGKVYKPGYSITDVLNRTKDNKLKALLKEAASSGYKLETAEGMFFTFVDYKSLQPFAKDVNADIKAYIDIMTVETEKAKLKDAALVIGYQELVNRALAAEKFVSSYPNSNRTAQIKQLLAEYKSLTYYGANNTPLFDYDSKKIHPNAKLGYTNMITWNNPASSEYLTLLKKFMDLLANNDYKLTAEVEKFRKANIINQ</sequence>
<dbReference type="EMBL" id="BMHP01000002">
    <property type="protein sequence ID" value="GGD66631.1"/>
    <property type="molecule type" value="Genomic_DNA"/>
</dbReference>
<organism evidence="2 3">
    <name type="scientific">Paenibacillus nasutitermitis</name>
    <dbReference type="NCBI Taxonomy" id="1652958"/>
    <lineage>
        <taxon>Bacteria</taxon>
        <taxon>Bacillati</taxon>
        <taxon>Bacillota</taxon>
        <taxon>Bacilli</taxon>
        <taxon>Bacillales</taxon>
        <taxon>Paenibacillaceae</taxon>
        <taxon>Paenibacillus</taxon>
    </lineage>
</organism>
<feature type="signal peptide" evidence="1">
    <location>
        <begin position="1"/>
        <end position="27"/>
    </location>
</feature>
<evidence type="ECO:0000313" key="2">
    <source>
        <dbReference type="EMBL" id="GGD66631.1"/>
    </source>
</evidence>
<proteinExistence type="predicted"/>
<name>A0A916YXS0_9BACL</name>
<dbReference type="AlphaFoldDB" id="A0A916YXS0"/>